<evidence type="ECO:0000256" key="5">
    <source>
        <dbReference type="ARBA" id="ARBA00022723"/>
    </source>
</evidence>
<dbReference type="GO" id="GO:0016020">
    <property type="term" value="C:membrane"/>
    <property type="evidence" value="ECO:0007669"/>
    <property type="project" value="InterPro"/>
</dbReference>
<feature type="domain" description="Fatty acid hydroxylase" evidence="15">
    <location>
        <begin position="45"/>
        <end position="187"/>
    </location>
</feature>
<dbReference type="GO" id="GO:0006633">
    <property type="term" value="P:fatty acid biosynthetic process"/>
    <property type="evidence" value="ECO:0007669"/>
    <property type="project" value="UniProtKB-KW"/>
</dbReference>
<dbReference type="InterPro" id="IPR006694">
    <property type="entry name" value="Fatty_acid_hydroxylase"/>
</dbReference>
<protein>
    <submittedName>
        <fullName evidence="16">Sterol desaturase family protein</fullName>
    </submittedName>
</protein>
<evidence type="ECO:0000256" key="6">
    <source>
        <dbReference type="ARBA" id="ARBA00022824"/>
    </source>
</evidence>
<evidence type="ECO:0000256" key="13">
    <source>
        <dbReference type="ARBA" id="ARBA00023160"/>
    </source>
</evidence>
<accession>A0A967KC67</accession>
<feature type="transmembrane region" description="Helical" evidence="14">
    <location>
        <begin position="123"/>
        <end position="140"/>
    </location>
</feature>
<evidence type="ECO:0000256" key="4">
    <source>
        <dbReference type="ARBA" id="ARBA00022692"/>
    </source>
</evidence>
<gene>
    <name evidence="16" type="ORF">HBA54_23200</name>
</gene>
<evidence type="ECO:0000256" key="12">
    <source>
        <dbReference type="ARBA" id="ARBA00023136"/>
    </source>
</evidence>
<keyword evidence="8" id="KW-0862">Zinc</keyword>
<keyword evidence="17" id="KW-1185">Reference proteome</keyword>
<evidence type="ECO:0000256" key="10">
    <source>
        <dbReference type="ARBA" id="ARBA00023002"/>
    </source>
</evidence>
<evidence type="ECO:0000256" key="8">
    <source>
        <dbReference type="ARBA" id="ARBA00022833"/>
    </source>
</evidence>
<dbReference type="Pfam" id="PF04116">
    <property type="entry name" value="FA_hydroxylase"/>
    <property type="match status" value="1"/>
</dbReference>
<evidence type="ECO:0000256" key="14">
    <source>
        <dbReference type="SAM" id="Phobius"/>
    </source>
</evidence>
<organism evidence="16 17">
    <name type="scientific">Pelagibius litoralis</name>
    <dbReference type="NCBI Taxonomy" id="374515"/>
    <lineage>
        <taxon>Bacteria</taxon>
        <taxon>Pseudomonadati</taxon>
        <taxon>Pseudomonadota</taxon>
        <taxon>Alphaproteobacteria</taxon>
        <taxon>Rhodospirillales</taxon>
        <taxon>Rhodovibrionaceae</taxon>
        <taxon>Pelagibius</taxon>
    </lineage>
</organism>
<evidence type="ECO:0000256" key="2">
    <source>
        <dbReference type="ARBA" id="ARBA00004477"/>
    </source>
</evidence>
<keyword evidence="6" id="KW-0256">Endoplasmic reticulum</keyword>
<keyword evidence="7" id="KW-0276">Fatty acid metabolism</keyword>
<name>A0A967KC67_9PROT</name>
<comment type="caution">
    <text evidence="16">The sequence shown here is derived from an EMBL/GenBank/DDBJ whole genome shotgun (WGS) entry which is preliminary data.</text>
</comment>
<evidence type="ECO:0000256" key="1">
    <source>
        <dbReference type="ARBA" id="ARBA00001947"/>
    </source>
</evidence>
<reference evidence="16" key="1">
    <citation type="submission" date="2020-03" db="EMBL/GenBank/DDBJ databases">
        <title>Genome of Pelagibius litoralis DSM 21314T.</title>
        <authorList>
            <person name="Wang G."/>
        </authorList>
    </citation>
    <scope>NUCLEOTIDE SEQUENCE</scope>
    <source>
        <strain evidence="16">DSM 21314</strain>
    </source>
</reference>
<dbReference type="InterPro" id="IPR014430">
    <property type="entry name" value="Scs7"/>
</dbReference>
<dbReference type="EMBL" id="JAAQPH010000023">
    <property type="protein sequence ID" value="NIA71502.1"/>
    <property type="molecule type" value="Genomic_DNA"/>
</dbReference>
<comment type="subcellular location">
    <subcellularLocation>
        <location evidence="2">Endoplasmic reticulum membrane</location>
        <topology evidence="2">Multi-pass membrane protein</topology>
    </subcellularLocation>
</comment>
<dbReference type="PANTHER" id="PTHR12863">
    <property type="entry name" value="FATTY ACID HYDROXYLASE"/>
    <property type="match status" value="1"/>
</dbReference>
<keyword evidence="13" id="KW-0275">Fatty acid biosynthesis</keyword>
<feature type="transmembrane region" description="Helical" evidence="14">
    <location>
        <begin position="7"/>
        <end position="32"/>
    </location>
</feature>
<keyword evidence="12 14" id="KW-0472">Membrane</keyword>
<keyword evidence="9 14" id="KW-1133">Transmembrane helix</keyword>
<sequence>MTLRDLVWAYVTYPAIQAYALFSIAGIVLAAYWGAHPLAMIGAVAATALVYPVVWYLLHRFVLHGRLLYKYPQTAALWKRIHFDHHQDPHDLGVLFGALYTTLPTILAVAVPIGWLIGGPGTAAAAAATGVIITCFYEFCHCIQHLPFKPKTAFLRRIKRHHLAHHFHSEHGNFGITNFFWDRVFNTFYADAKQVPRSQTVFNLGYTGPETARFPWVALLSGLAADGSTVPRRSRSE</sequence>
<evidence type="ECO:0000256" key="7">
    <source>
        <dbReference type="ARBA" id="ARBA00022832"/>
    </source>
</evidence>
<keyword evidence="11" id="KW-0443">Lipid metabolism</keyword>
<keyword evidence="3" id="KW-0444">Lipid biosynthesis</keyword>
<dbReference type="GO" id="GO:0005506">
    <property type="term" value="F:iron ion binding"/>
    <property type="evidence" value="ECO:0007669"/>
    <property type="project" value="InterPro"/>
</dbReference>
<keyword evidence="4 14" id="KW-0812">Transmembrane</keyword>
<evidence type="ECO:0000256" key="9">
    <source>
        <dbReference type="ARBA" id="ARBA00022989"/>
    </source>
</evidence>
<feature type="transmembrane region" description="Helical" evidence="14">
    <location>
        <begin position="92"/>
        <end position="117"/>
    </location>
</feature>
<dbReference type="GO" id="GO:0080132">
    <property type="term" value="F:fatty acid 2-hydroxylase activity"/>
    <property type="evidence" value="ECO:0007669"/>
    <property type="project" value="InterPro"/>
</dbReference>
<evidence type="ECO:0000256" key="11">
    <source>
        <dbReference type="ARBA" id="ARBA00023098"/>
    </source>
</evidence>
<dbReference type="AlphaFoldDB" id="A0A967KC67"/>
<evidence type="ECO:0000313" key="17">
    <source>
        <dbReference type="Proteomes" id="UP000761264"/>
    </source>
</evidence>
<evidence type="ECO:0000256" key="3">
    <source>
        <dbReference type="ARBA" id="ARBA00022516"/>
    </source>
</evidence>
<dbReference type="Proteomes" id="UP000761264">
    <property type="component" value="Unassembled WGS sequence"/>
</dbReference>
<proteinExistence type="predicted"/>
<evidence type="ECO:0000259" key="15">
    <source>
        <dbReference type="Pfam" id="PF04116"/>
    </source>
</evidence>
<evidence type="ECO:0000313" key="16">
    <source>
        <dbReference type="EMBL" id="NIA71502.1"/>
    </source>
</evidence>
<keyword evidence="5" id="KW-0479">Metal-binding</keyword>
<feature type="transmembrane region" description="Helical" evidence="14">
    <location>
        <begin position="38"/>
        <end position="58"/>
    </location>
</feature>
<dbReference type="PANTHER" id="PTHR12863:SF1">
    <property type="entry name" value="FATTY ACID 2-HYDROXYLASE"/>
    <property type="match status" value="1"/>
</dbReference>
<comment type="cofactor">
    <cofactor evidence="1">
        <name>Zn(2+)</name>
        <dbReference type="ChEBI" id="CHEBI:29105"/>
    </cofactor>
</comment>
<keyword evidence="10" id="KW-0560">Oxidoreductase</keyword>